<evidence type="ECO:0000313" key="1">
    <source>
        <dbReference type="EMBL" id="SEI41650.1"/>
    </source>
</evidence>
<gene>
    <name evidence="1" type="ORF">SAMN04487834_100335</name>
</gene>
<dbReference type="STRING" id="322505.SAMN04487836_1554"/>
<organism evidence="1 2">
    <name type="scientific">Sharpea azabuensis</name>
    <dbReference type="NCBI Taxonomy" id="322505"/>
    <lineage>
        <taxon>Bacteria</taxon>
        <taxon>Bacillati</taxon>
        <taxon>Bacillota</taxon>
        <taxon>Erysipelotrichia</taxon>
        <taxon>Erysipelotrichales</taxon>
        <taxon>Coprobacillaceae</taxon>
        <taxon>Sharpea</taxon>
    </lineage>
</organism>
<proteinExistence type="predicted"/>
<dbReference type="Proteomes" id="UP000183028">
    <property type="component" value="Unassembled WGS sequence"/>
</dbReference>
<dbReference type="RefSeq" id="WP_033161973.1">
    <property type="nucleotide sequence ID" value="NZ_CADAXY010000007.1"/>
</dbReference>
<name>A0A1H6QQC1_9FIRM</name>
<dbReference type="OrthoDB" id="1851235at2"/>
<protein>
    <submittedName>
        <fullName evidence="1">Uncharacterized protein</fullName>
    </submittedName>
</protein>
<reference evidence="2" key="1">
    <citation type="submission" date="2016-10" db="EMBL/GenBank/DDBJ databases">
        <authorList>
            <person name="Varghese N."/>
        </authorList>
    </citation>
    <scope>NUCLEOTIDE SEQUENCE [LARGE SCALE GENOMIC DNA]</scope>
    <source>
        <strain evidence="2">DSM 20406</strain>
    </source>
</reference>
<keyword evidence="2" id="KW-1185">Reference proteome</keyword>
<dbReference type="AlphaFoldDB" id="A0A1H6QQC1"/>
<accession>A0A1H6QQC1</accession>
<sequence length="134" mass="15938">MKILCVIEDNYGILFNHRRVSRDRLMNEKILEIVGSNKLYISPFSTSLFNTKENIIIDEDYLEHAGDNDYCFVEDKELLAYKDKINMFYLFHWNRHYPSDFSLDYQPSLDMHLIDSIEFAGSSHDDILLEVFEK</sequence>
<dbReference type="EMBL" id="FNYK01000003">
    <property type="protein sequence ID" value="SEI41650.1"/>
    <property type="molecule type" value="Genomic_DNA"/>
</dbReference>
<evidence type="ECO:0000313" key="2">
    <source>
        <dbReference type="Proteomes" id="UP000183028"/>
    </source>
</evidence>
<dbReference type="eggNOG" id="ENOG50303MT">
    <property type="taxonomic scope" value="Bacteria"/>
</dbReference>
<dbReference type="GeneID" id="54119383"/>